<keyword evidence="1" id="KW-0472">Membrane</keyword>
<proteinExistence type="predicted"/>
<feature type="transmembrane region" description="Helical" evidence="1">
    <location>
        <begin position="82"/>
        <end position="100"/>
    </location>
</feature>
<name>A0A9P6B4N4_9AGAM</name>
<keyword evidence="3" id="KW-1185">Reference proteome</keyword>
<evidence type="ECO:0000256" key="1">
    <source>
        <dbReference type="SAM" id="Phobius"/>
    </source>
</evidence>
<dbReference type="AlphaFoldDB" id="A0A9P6B4N4"/>
<gene>
    <name evidence="2" type="ORF">BS47DRAFT_532731</name>
</gene>
<comment type="caution">
    <text evidence="2">The sequence shown here is derived from an EMBL/GenBank/DDBJ whole genome shotgun (WGS) entry which is preliminary data.</text>
</comment>
<keyword evidence="1" id="KW-1133">Transmembrane helix</keyword>
<evidence type="ECO:0000313" key="2">
    <source>
        <dbReference type="EMBL" id="KAF9517424.1"/>
    </source>
</evidence>
<keyword evidence="1" id="KW-0812">Transmembrane</keyword>
<reference evidence="2" key="1">
    <citation type="journal article" date="2020" name="Nat. Commun.">
        <title>Large-scale genome sequencing of mycorrhizal fungi provides insights into the early evolution of symbiotic traits.</title>
        <authorList>
            <person name="Miyauchi S."/>
            <person name="Kiss E."/>
            <person name="Kuo A."/>
            <person name="Drula E."/>
            <person name="Kohler A."/>
            <person name="Sanchez-Garcia M."/>
            <person name="Morin E."/>
            <person name="Andreopoulos B."/>
            <person name="Barry K.W."/>
            <person name="Bonito G."/>
            <person name="Buee M."/>
            <person name="Carver A."/>
            <person name="Chen C."/>
            <person name="Cichocki N."/>
            <person name="Clum A."/>
            <person name="Culley D."/>
            <person name="Crous P.W."/>
            <person name="Fauchery L."/>
            <person name="Girlanda M."/>
            <person name="Hayes R.D."/>
            <person name="Keri Z."/>
            <person name="LaButti K."/>
            <person name="Lipzen A."/>
            <person name="Lombard V."/>
            <person name="Magnuson J."/>
            <person name="Maillard F."/>
            <person name="Murat C."/>
            <person name="Nolan M."/>
            <person name="Ohm R.A."/>
            <person name="Pangilinan J."/>
            <person name="Pereira M.F."/>
            <person name="Perotto S."/>
            <person name="Peter M."/>
            <person name="Pfister S."/>
            <person name="Riley R."/>
            <person name="Sitrit Y."/>
            <person name="Stielow J.B."/>
            <person name="Szollosi G."/>
            <person name="Zifcakova L."/>
            <person name="Stursova M."/>
            <person name="Spatafora J.W."/>
            <person name="Tedersoo L."/>
            <person name="Vaario L.M."/>
            <person name="Yamada A."/>
            <person name="Yan M."/>
            <person name="Wang P."/>
            <person name="Xu J."/>
            <person name="Bruns T."/>
            <person name="Baldrian P."/>
            <person name="Vilgalys R."/>
            <person name="Dunand C."/>
            <person name="Henrissat B."/>
            <person name="Grigoriev I.V."/>
            <person name="Hibbett D."/>
            <person name="Nagy L.G."/>
            <person name="Martin F.M."/>
        </authorList>
    </citation>
    <scope>NUCLEOTIDE SEQUENCE</scope>
    <source>
        <strain evidence="2">UP504</strain>
    </source>
</reference>
<dbReference type="Proteomes" id="UP000886523">
    <property type="component" value="Unassembled WGS sequence"/>
</dbReference>
<dbReference type="EMBL" id="MU128932">
    <property type="protein sequence ID" value="KAF9517424.1"/>
    <property type="molecule type" value="Genomic_DNA"/>
</dbReference>
<protein>
    <submittedName>
        <fullName evidence="2">Uncharacterized protein</fullName>
    </submittedName>
</protein>
<organism evidence="2 3">
    <name type="scientific">Hydnum rufescens UP504</name>
    <dbReference type="NCBI Taxonomy" id="1448309"/>
    <lineage>
        <taxon>Eukaryota</taxon>
        <taxon>Fungi</taxon>
        <taxon>Dikarya</taxon>
        <taxon>Basidiomycota</taxon>
        <taxon>Agaricomycotina</taxon>
        <taxon>Agaricomycetes</taxon>
        <taxon>Cantharellales</taxon>
        <taxon>Hydnaceae</taxon>
        <taxon>Hydnum</taxon>
    </lineage>
</organism>
<accession>A0A9P6B4N4</accession>
<sequence>MVIIVLEIASRCTKRPFQWYDLIFPRYCSDAIRPLEINGAMSENGNRNYTFQPHIESRSRRYSRGPLRMDPLVPVLRRGSRIWLMALIFILFLVLAAPHTDTNIKHESHLQQ</sequence>
<evidence type="ECO:0000313" key="3">
    <source>
        <dbReference type="Proteomes" id="UP000886523"/>
    </source>
</evidence>